<accession>A0A8J5JFJ4</accession>
<dbReference type="PANTHER" id="PTHR43157">
    <property type="entry name" value="PHOSPHATIDYLINOSITOL-GLYCAN BIOSYNTHESIS CLASS F PROTEIN-RELATED"/>
    <property type="match status" value="1"/>
</dbReference>
<feature type="signal peptide" evidence="2">
    <location>
        <begin position="1"/>
        <end position="20"/>
    </location>
</feature>
<dbReference type="Gene3D" id="3.40.50.720">
    <property type="entry name" value="NAD(P)-binding Rossmann-like Domain"/>
    <property type="match status" value="1"/>
</dbReference>
<protein>
    <submittedName>
        <fullName evidence="4">Retinol dehydrogenase 11-like 1</fullName>
    </submittedName>
    <submittedName>
        <fullName evidence="3">Retinol dehydrogenase 11-like 3</fullName>
    </submittedName>
</protein>
<dbReference type="PANTHER" id="PTHR43157:SF31">
    <property type="entry name" value="PHOSPHATIDYLINOSITOL-GLYCAN BIOSYNTHESIS CLASS F PROTEIN"/>
    <property type="match status" value="1"/>
</dbReference>
<evidence type="ECO:0000256" key="1">
    <source>
        <dbReference type="ARBA" id="ARBA00023002"/>
    </source>
</evidence>
<evidence type="ECO:0000313" key="4">
    <source>
        <dbReference type="EMBL" id="KAG7158752.1"/>
    </source>
</evidence>
<keyword evidence="5" id="KW-1185">Reference proteome</keyword>
<evidence type="ECO:0000313" key="5">
    <source>
        <dbReference type="Proteomes" id="UP000747542"/>
    </source>
</evidence>
<dbReference type="EMBL" id="JAHLQT010034478">
    <property type="protein sequence ID" value="KAG7158752.1"/>
    <property type="molecule type" value="Genomic_DNA"/>
</dbReference>
<sequence>MLLIALVVLLLARFTYRAYSGRCTSKRTLRGFTAIVTGGSAGIGKEAARDLAGRGARVILACRNQVKAQMVADEIMSATGNKEVLVRKLDTADLQSVRSFAQGILETEEALHILVNNAGMYGTEEREVSPDGLEITMATNYYGHFLLTNLLLAELLKKSAPSRIINVSSAAHLFTRNINIKDLNFEKKSYGAFSAYSQSKLCNILFSLELSKKLRGSGVMVNSLHPGTVSTEIFLKEERTRSLPIKVICHLLNIIVKVAGKDSELGAQTIIHLAVSEKVEQVSGKYFEDCKEVGSSWLAQDKAVAKSLWEISEVDVQLRPSEMYY</sequence>
<dbReference type="Proteomes" id="UP000747542">
    <property type="component" value="Unassembled WGS sequence"/>
</dbReference>
<dbReference type="AlphaFoldDB" id="A0A8J5JFJ4"/>
<dbReference type="EMBL" id="JAHLQT010041894">
    <property type="protein sequence ID" value="KAG7155358.1"/>
    <property type="molecule type" value="Genomic_DNA"/>
</dbReference>
<organism evidence="3 5">
    <name type="scientific">Homarus americanus</name>
    <name type="common">American lobster</name>
    <dbReference type="NCBI Taxonomy" id="6706"/>
    <lineage>
        <taxon>Eukaryota</taxon>
        <taxon>Metazoa</taxon>
        <taxon>Ecdysozoa</taxon>
        <taxon>Arthropoda</taxon>
        <taxon>Crustacea</taxon>
        <taxon>Multicrustacea</taxon>
        <taxon>Malacostraca</taxon>
        <taxon>Eumalacostraca</taxon>
        <taxon>Eucarida</taxon>
        <taxon>Decapoda</taxon>
        <taxon>Pleocyemata</taxon>
        <taxon>Astacidea</taxon>
        <taxon>Nephropoidea</taxon>
        <taxon>Nephropidae</taxon>
        <taxon>Homarus</taxon>
    </lineage>
</organism>
<feature type="chain" id="PRO_5036433708" evidence="2">
    <location>
        <begin position="21"/>
        <end position="325"/>
    </location>
</feature>
<evidence type="ECO:0000256" key="2">
    <source>
        <dbReference type="SAM" id="SignalP"/>
    </source>
</evidence>
<dbReference type="PRINTS" id="PR00081">
    <property type="entry name" value="GDHRDH"/>
</dbReference>
<gene>
    <name evidence="3" type="primary">RDH11-L3</name>
    <name evidence="4" type="synonym">RDH11-L1</name>
    <name evidence="4" type="ORF">Hamer_G011424</name>
    <name evidence="3" type="ORF">Hamer_G024444</name>
</gene>
<reference evidence="3" key="1">
    <citation type="journal article" date="2021" name="Sci. Adv.">
        <title>The American lobster genome reveals insights on longevity, neural, and immune adaptations.</title>
        <authorList>
            <person name="Polinski J.M."/>
            <person name="Zimin A.V."/>
            <person name="Clark K.F."/>
            <person name="Kohn A.B."/>
            <person name="Sadowski N."/>
            <person name="Timp W."/>
            <person name="Ptitsyn A."/>
            <person name="Khanna P."/>
            <person name="Romanova D.Y."/>
            <person name="Williams P."/>
            <person name="Greenwood S.J."/>
            <person name="Moroz L.L."/>
            <person name="Walt D.R."/>
            <person name="Bodnar A.G."/>
        </authorList>
    </citation>
    <scope>NUCLEOTIDE SEQUENCE</scope>
    <source>
        <strain evidence="3">GMGI-L3</strain>
    </source>
</reference>
<dbReference type="CDD" id="cd05327">
    <property type="entry name" value="retinol-DH_like_SDR_c_like"/>
    <property type="match status" value="1"/>
</dbReference>
<name>A0A8J5JFJ4_HOMAM</name>
<keyword evidence="1" id="KW-0560">Oxidoreductase</keyword>
<keyword evidence="2" id="KW-0732">Signal</keyword>
<dbReference type="InterPro" id="IPR002347">
    <property type="entry name" value="SDR_fam"/>
</dbReference>
<proteinExistence type="predicted"/>
<comment type="caution">
    <text evidence="3">The sequence shown here is derived from an EMBL/GenBank/DDBJ whole genome shotgun (WGS) entry which is preliminary data.</text>
</comment>
<dbReference type="GO" id="GO:0016491">
    <property type="term" value="F:oxidoreductase activity"/>
    <property type="evidence" value="ECO:0007669"/>
    <property type="project" value="UniProtKB-KW"/>
</dbReference>
<dbReference type="InterPro" id="IPR036291">
    <property type="entry name" value="NAD(P)-bd_dom_sf"/>
</dbReference>
<dbReference type="SUPFAM" id="SSF51735">
    <property type="entry name" value="NAD(P)-binding Rossmann-fold domains"/>
    <property type="match status" value="1"/>
</dbReference>
<evidence type="ECO:0000313" key="3">
    <source>
        <dbReference type="EMBL" id="KAG7155358.1"/>
    </source>
</evidence>
<dbReference type="Pfam" id="PF00106">
    <property type="entry name" value="adh_short"/>
    <property type="match status" value="1"/>
</dbReference>